<evidence type="ECO:0000313" key="1">
    <source>
        <dbReference type="EMBL" id="KAH7666843.1"/>
    </source>
</evidence>
<dbReference type="Proteomes" id="UP000827976">
    <property type="component" value="Chromosome 12"/>
</dbReference>
<evidence type="ECO:0000313" key="2">
    <source>
        <dbReference type="Proteomes" id="UP000827976"/>
    </source>
</evidence>
<protein>
    <submittedName>
        <fullName evidence="1">Zinc finger CCHC-type protein</fullName>
    </submittedName>
</protein>
<comment type="caution">
    <text evidence="1">The sequence shown here is derived from an EMBL/GenBank/DDBJ whole genome shotgun (WGS) entry which is preliminary data.</text>
</comment>
<name>A0ACB7V0S2_DIOAL</name>
<gene>
    <name evidence="1" type="ORF">IHE45_12G022700</name>
</gene>
<dbReference type="EMBL" id="CM037022">
    <property type="protein sequence ID" value="KAH7666843.1"/>
    <property type="molecule type" value="Genomic_DNA"/>
</dbReference>
<sequence length="541" mass="57360">MADSLLGELLGGDGGPRGGAGRGTRGSDGGGARDLPPAKAASSSKPKPPDEVAAKSSQPATLVGPRGGVKPGLSYSQAALSPVAEDPVSRRGSGLSRPPREQEWVVVRRGGGKRKIKNHGPPGRCSSGSSSSALASERPAPRTSAKRRRSLESPSQPCSRCFRVGHRADECRHVIVCLRCSRAGHTAASCQLSPRSRPGDGSRSVGNASGLGREAKSTTSTRRIPSPPSLPLDAVVLPPQLKSPPPPTAPPTLQGTRRSVPVSIPLSLDIIRAKQELCHVVIASFSSGFISPERLLEVLAAELKVPSIGSASGFCGDALLLKCTGEELTRKVVKLSGLRRSSAYGQCTVRLRRWSPELGSAGRAIGRTDWVHIWNMPLHCWGWNAVSDLLKSFGEIVTVRRHAEEPSSALSALVRLRPAVELPLTVELSVGMRRFLVLLTDRRSPVPQFDPRTDRFSISTSLAVSGRPPHQIPAHLKGKNIVDESHRSSNSSIARVADDASDRRPTTRMCGVLQKTTGLTPHILATSGSDPLDLPLPARPA</sequence>
<accession>A0ACB7V0S2</accession>
<reference evidence="2" key="1">
    <citation type="journal article" date="2022" name="Nat. Commun.">
        <title>Chromosome evolution and the genetic basis of agronomically important traits in greater yam.</title>
        <authorList>
            <person name="Bredeson J.V."/>
            <person name="Lyons J.B."/>
            <person name="Oniyinde I.O."/>
            <person name="Okereke N.R."/>
            <person name="Kolade O."/>
            <person name="Nnabue I."/>
            <person name="Nwadili C.O."/>
            <person name="Hribova E."/>
            <person name="Parker M."/>
            <person name="Nwogha J."/>
            <person name="Shu S."/>
            <person name="Carlson J."/>
            <person name="Kariba R."/>
            <person name="Muthemba S."/>
            <person name="Knop K."/>
            <person name="Barton G.J."/>
            <person name="Sherwood A.V."/>
            <person name="Lopez-Montes A."/>
            <person name="Asiedu R."/>
            <person name="Jamnadass R."/>
            <person name="Muchugi A."/>
            <person name="Goodstein D."/>
            <person name="Egesi C.N."/>
            <person name="Featherston J."/>
            <person name="Asfaw A."/>
            <person name="Simpson G.G."/>
            <person name="Dolezel J."/>
            <person name="Hendre P.S."/>
            <person name="Van Deynze A."/>
            <person name="Kumar P.L."/>
            <person name="Obidiegwu J.E."/>
            <person name="Bhattacharjee R."/>
            <person name="Rokhsar D.S."/>
        </authorList>
    </citation>
    <scope>NUCLEOTIDE SEQUENCE [LARGE SCALE GENOMIC DNA]</scope>
    <source>
        <strain evidence="2">cv. TDa95/00328</strain>
    </source>
</reference>
<organism evidence="1 2">
    <name type="scientific">Dioscorea alata</name>
    <name type="common">Purple yam</name>
    <dbReference type="NCBI Taxonomy" id="55571"/>
    <lineage>
        <taxon>Eukaryota</taxon>
        <taxon>Viridiplantae</taxon>
        <taxon>Streptophyta</taxon>
        <taxon>Embryophyta</taxon>
        <taxon>Tracheophyta</taxon>
        <taxon>Spermatophyta</taxon>
        <taxon>Magnoliopsida</taxon>
        <taxon>Liliopsida</taxon>
        <taxon>Dioscoreales</taxon>
        <taxon>Dioscoreaceae</taxon>
        <taxon>Dioscorea</taxon>
    </lineage>
</organism>
<proteinExistence type="predicted"/>
<keyword evidence="2" id="KW-1185">Reference proteome</keyword>